<name>A0ABQ1JH84_9FLAO</name>
<dbReference type="Pfam" id="PF01833">
    <property type="entry name" value="TIG"/>
    <property type="match status" value="1"/>
</dbReference>
<dbReference type="Gene3D" id="2.60.120.200">
    <property type="match status" value="1"/>
</dbReference>
<feature type="domain" description="Fibronectin type-III" evidence="2">
    <location>
        <begin position="484"/>
        <end position="583"/>
    </location>
</feature>
<evidence type="ECO:0000313" key="3">
    <source>
        <dbReference type="EMBL" id="GGB68379.1"/>
    </source>
</evidence>
<dbReference type="InterPro" id="IPR014756">
    <property type="entry name" value="Ig_E-set"/>
</dbReference>
<dbReference type="InterPro" id="IPR003961">
    <property type="entry name" value="FN3_dom"/>
</dbReference>
<reference evidence="4" key="1">
    <citation type="journal article" date="2019" name="Int. J. Syst. Evol. Microbiol.">
        <title>The Global Catalogue of Microorganisms (GCM) 10K type strain sequencing project: providing services to taxonomists for standard genome sequencing and annotation.</title>
        <authorList>
            <consortium name="The Broad Institute Genomics Platform"/>
            <consortium name="The Broad Institute Genome Sequencing Center for Infectious Disease"/>
            <person name="Wu L."/>
            <person name="Ma J."/>
        </authorList>
    </citation>
    <scope>NUCLEOTIDE SEQUENCE [LARGE SCALE GENOMIC DNA]</scope>
    <source>
        <strain evidence="4">CGMCC 1.15461</strain>
    </source>
</reference>
<dbReference type="CDD" id="cd00102">
    <property type="entry name" value="IPT"/>
    <property type="match status" value="1"/>
</dbReference>
<dbReference type="Pfam" id="PF00041">
    <property type="entry name" value="fn3"/>
    <property type="match status" value="2"/>
</dbReference>
<dbReference type="CDD" id="cd00063">
    <property type="entry name" value="FN3"/>
    <property type="match status" value="2"/>
</dbReference>
<evidence type="ECO:0000256" key="1">
    <source>
        <dbReference type="ARBA" id="ARBA00022729"/>
    </source>
</evidence>
<dbReference type="InterPro" id="IPR013783">
    <property type="entry name" value="Ig-like_fold"/>
</dbReference>
<dbReference type="PROSITE" id="PS50853">
    <property type="entry name" value="FN3"/>
    <property type="match status" value="2"/>
</dbReference>
<dbReference type="SUPFAM" id="SSF81296">
    <property type="entry name" value="E set domains"/>
    <property type="match status" value="1"/>
</dbReference>
<accession>A0ABQ1JH84</accession>
<dbReference type="SUPFAM" id="SSF49265">
    <property type="entry name" value="Fibronectin type III"/>
    <property type="match status" value="1"/>
</dbReference>
<dbReference type="InterPro" id="IPR002909">
    <property type="entry name" value="IPT_dom"/>
</dbReference>
<dbReference type="InterPro" id="IPR045474">
    <property type="entry name" value="GEVED"/>
</dbReference>
<evidence type="ECO:0000313" key="4">
    <source>
        <dbReference type="Proteomes" id="UP000615760"/>
    </source>
</evidence>
<proteinExistence type="predicted"/>
<dbReference type="Pfam" id="PF20009">
    <property type="entry name" value="GEVED"/>
    <property type="match status" value="2"/>
</dbReference>
<comment type="caution">
    <text evidence="3">The sequence shown here is derived from an EMBL/GenBank/DDBJ whole genome shotgun (WGS) entry which is preliminary data.</text>
</comment>
<protein>
    <recommendedName>
        <fullName evidence="2">Fibronectin type-III domain-containing protein</fullName>
    </recommendedName>
</protein>
<dbReference type="Pfam" id="PF19081">
    <property type="entry name" value="Ig_7"/>
    <property type="match status" value="3"/>
</dbReference>
<dbReference type="RefSeq" id="WP_188619697.1">
    <property type="nucleotide sequence ID" value="NZ_BMJE01000001.1"/>
</dbReference>
<dbReference type="SMART" id="SM00060">
    <property type="entry name" value="FN3"/>
    <property type="match status" value="2"/>
</dbReference>
<keyword evidence="4" id="KW-1185">Reference proteome</keyword>
<dbReference type="EMBL" id="BMJE01000001">
    <property type="protein sequence ID" value="GGB68379.1"/>
    <property type="molecule type" value="Genomic_DNA"/>
</dbReference>
<dbReference type="Pfam" id="PF18962">
    <property type="entry name" value="Por_Secre_tail"/>
    <property type="match status" value="1"/>
</dbReference>
<dbReference type="NCBIfam" id="TIGR04183">
    <property type="entry name" value="Por_Secre_tail"/>
    <property type="match status" value="1"/>
</dbReference>
<organism evidence="3 4">
    <name type="scientific">Flavobacterium suaedae</name>
    <dbReference type="NCBI Taxonomy" id="1767027"/>
    <lineage>
        <taxon>Bacteria</taxon>
        <taxon>Pseudomonadati</taxon>
        <taxon>Bacteroidota</taxon>
        <taxon>Flavobacteriia</taxon>
        <taxon>Flavobacteriales</taxon>
        <taxon>Flavobacteriaceae</taxon>
        <taxon>Flavobacterium</taxon>
    </lineage>
</organism>
<feature type="domain" description="Fibronectin type-III" evidence="2">
    <location>
        <begin position="225"/>
        <end position="319"/>
    </location>
</feature>
<evidence type="ECO:0000259" key="2">
    <source>
        <dbReference type="PROSITE" id="PS50853"/>
    </source>
</evidence>
<dbReference type="Proteomes" id="UP000615760">
    <property type="component" value="Unassembled WGS sequence"/>
</dbReference>
<sequence>MKNTTINSVSGYGKNRRQWHVCFWLLTALLSVTTGFSQTGTIGIGSGTSTNGLIPINSCYNYNYTQQIVKASEYATGGGLPGEITKVRYYYSSGGTTLGNWNQWTVYLGHTTKTEFTSTSDWEPVANLTQVYSGAITPVGGNWFEITFSTPFNYDGTSNLIIAVDENVSGYSCTANFGSYSSTSNTGLYYYSDGTNPDPASPPSGTRTSTLARLQFVGPVASCLPPTALSVAGFGTDSADVSWTAATNASAGYEYYYSTSAAAPDASQTASGSVTAGTTTANITSLTPNTMYYVWVRSLCGGSDVSAWSSSVSFTTLCTATDVPYYQDAETATTPGMPECITRQNVGSGNNWSTTNNPGYGFDGIVFRYQYNSSNPANAWFFTQGLNLTGGVSYRLAYRYGNDSTFYTESLQVAYGTSGTAAAMTTTLADYPEISMSGSEEVFVDFTPTTSGVYYIGFNAYSIANQNRLFVDDISVIETPSCEPVGSVSAETASFESGLVTWSASASEPADGYNYYVSTSDEMPTETTVATGSVAAGVTEATVSALTPNTTYYTWVQAVCSDSDSSPWEGPASFYTGYCTPAPSSMDGDGIVGFLMGTINNETGGEPSYYGDYSAMSTDFPVAATVDFAITYNTGYTYGTKVWVDWNNDTDFDDEGELVYEGLSESDEPTTLEGSFSIPADAVVVGSHRVRVGGTDNNSGPSGPCYTGSWGSFEDYTLNVFMPDPPAITEFTPAAYCAVSGDITITGTNLGFATALEIGGTAIDITSNTDTEIVATVPAGVSGTVSVTTVAGTATTTDEFSVTEPANLTLSGTETTICSGDDSELVTITEGLADFDTYVWSPADGVSGDSVNGYVFTPAETTTFTLTASQSAGNCEISTDYTVTVNPVPNPVTVVPSSVVACQGSPVMLMAEGGESIVPAEYCIPTVSSTGSTGDFIGSFSFADLANNGSDDAASDYTYYDAMTANVIAGQTYDISVDAGGTWGQRFRVWIDFNMDGEFTADESIFDTATATTDEVTGTASIPATAFNGFTRMRVGCRYGSTGINADEACGHTGFGEWEDYNVMVTGGASAVEFVWSPMEGLYSDPAATVPYTGDPAQMVYAKPMADATYTATVTTDLGCPASDSVDIEVIITPAPTGQTDYVFTTAATVADLEATGENIQWYSVAEGGTALAESAGLTSGMYYATQTVNGCESQERLAVTVSVPEMDWINLQWPPQLTVVQGETGMVYAQGYKEGVTPGAGPGLGVTAWIGVSEANTDPSTWTTWIPMTFNTQVGNNDEFVAAIGDDLEPGTYYYASRFKYLEGPYRYGGYSAEGGSFWDGDMYVSGVLTVNCGTEAPVADAAQSFCYSATVADLMAEGDMVMWYATAQGGNPLAADAALANGGTYYASQTVGCESEMRTAVAVTINSTAAPTGNTTQVFEAGATVADLMANGNMIMWYDAEVDGNMVSAYTALEDGMTYYASQTMNGCESQNRLAVTVTVNEPTMDYVSLQYPGTLSILQGQSGMVYIQGYEEGVTPGTGPGVGVSAWVGISTEDTDPSTWTEWVPATFNLQSGNNDEFVAAIGSDLEIGTYYYAARFQLEDGPYTYGGYNANGGNIWDGVTYMSGVLEVLCPASTPTASANQIFCQSATVADLSASGEMIQWYMAAEGGEPLAMDATVMDGMTYYASQTMGGCESINRAAVTAQVVVVEDATGAAEQQIEVTDADFATVADIEVTGTNVVWYASMEDAMAGVNPLAADAMIEAGANYYAVATMNGCSSMSPLAVTITAVLAGDRFDVTSFSYYPNPVKDVLVMNYSSEITSVAIFNMLGQEVMNVKPNTPEAKIDMSILADGTYVVQVTAGTVNKTIKVVKKQ</sequence>
<dbReference type="InterPro" id="IPR044023">
    <property type="entry name" value="Ig_7"/>
</dbReference>
<dbReference type="Gene3D" id="2.60.40.10">
    <property type="entry name" value="Immunoglobulins"/>
    <property type="match status" value="3"/>
</dbReference>
<keyword evidence="1" id="KW-0732">Signal</keyword>
<gene>
    <name evidence="3" type="ORF">GCM10007424_05500</name>
</gene>
<dbReference type="InterPro" id="IPR026444">
    <property type="entry name" value="Secre_tail"/>
</dbReference>
<dbReference type="InterPro" id="IPR036116">
    <property type="entry name" value="FN3_sf"/>
</dbReference>